<organism evidence="1 2">
    <name type="scientific">Linnemannia gamsii</name>
    <dbReference type="NCBI Taxonomy" id="64522"/>
    <lineage>
        <taxon>Eukaryota</taxon>
        <taxon>Fungi</taxon>
        <taxon>Fungi incertae sedis</taxon>
        <taxon>Mucoromycota</taxon>
        <taxon>Mortierellomycotina</taxon>
        <taxon>Mortierellomycetes</taxon>
        <taxon>Mortierellales</taxon>
        <taxon>Mortierellaceae</taxon>
        <taxon>Linnemannia</taxon>
    </lineage>
</organism>
<dbReference type="InterPro" id="IPR011990">
    <property type="entry name" value="TPR-like_helical_dom_sf"/>
</dbReference>
<dbReference type="PANTHER" id="PTHR43628">
    <property type="entry name" value="ACTIVATOR OF C KINASE PROTEIN 1-RELATED"/>
    <property type="match status" value="1"/>
</dbReference>
<dbReference type="SMART" id="SM00671">
    <property type="entry name" value="SEL1"/>
    <property type="match status" value="5"/>
</dbReference>
<accession>A0A9P6UKK2</accession>
<dbReference type="Proteomes" id="UP000823405">
    <property type="component" value="Unassembled WGS sequence"/>
</dbReference>
<protein>
    <recommendedName>
        <fullName evidence="3">HCP-like protein</fullName>
    </recommendedName>
</protein>
<sequence>MTIEDRYPHSQAVRRVYENELPGATSGALASNIIHIACHPDPSSGDDIILWDDIKAAFDDVMHVRSGTFVIPFLKGTDLKNLDPLRIASVPGVTLDVIVRGRLSAAKELSMESLQTALPDNFPQDNLNSPASIPPASVPDFAEITMKAQLGDKEAQFAVGERYQCGRGVQQDYQAAMDWYLKAAVQGHADAQYRIGYLYQHGEGVPQDYSRAWDWFQKAIEQGHATAYNDIGYLYHHGLGICQDYSKAMECYHKAAEKGYAPAQSNIGRLYHNGQGVPEDYSQAMEWYLKAASQGNTIAQFYIGRMYVYGEGVPKDIVQANAWFKKVADGDAKKQLDVTERQGDDSFGGGIGAMA</sequence>
<reference evidence="1" key="1">
    <citation type="journal article" date="2020" name="Fungal Divers.">
        <title>Resolving the Mortierellaceae phylogeny through synthesis of multi-gene phylogenetics and phylogenomics.</title>
        <authorList>
            <person name="Vandepol N."/>
            <person name="Liber J."/>
            <person name="Desiro A."/>
            <person name="Na H."/>
            <person name="Kennedy M."/>
            <person name="Barry K."/>
            <person name="Grigoriev I.V."/>
            <person name="Miller A.N."/>
            <person name="O'Donnell K."/>
            <person name="Stajich J.E."/>
            <person name="Bonito G."/>
        </authorList>
    </citation>
    <scope>NUCLEOTIDE SEQUENCE</scope>
    <source>
        <strain evidence="1">NVP60</strain>
    </source>
</reference>
<dbReference type="Gene3D" id="1.25.40.10">
    <property type="entry name" value="Tetratricopeptide repeat domain"/>
    <property type="match status" value="2"/>
</dbReference>
<comment type="caution">
    <text evidence="1">The sequence shown here is derived from an EMBL/GenBank/DDBJ whole genome shotgun (WGS) entry which is preliminary data.</text>
</comment>
<name>A0A9P6UKK2_9FUNG</name>
<dbReference type="SUPFAM" id="SSF81901">
    <property type="entry name" value="HCP-like"/>
    <property type="match status" value="1"/>
</dbReference>
<dbReference type="Pfam" id="PF08238">
    <property type="entry name" value="Sel1"/>
    <property type="match status" value="5"/>
</dbReference>
<keyword evidence="2" id="KW-1185">Reference proteome</keyword>
<evidence type="ECO:0000313" key="2">
    <source>
        <dbReference type="Proteomes" id="UP000823405"/>
    </source>
</evidence>
<dbReference type="InterPro" id="IPR052945">
    <property type="entry name" value="Mitotic_Regulator"/>
</dbReference>
<dbReference type="PANTHER" id="PTHR43628:SF1">
    <property type="entry name" value="CHITIN SYNTHASE REGULATORY FACTOR 2-RELATED"/>
    <property type="match status" value="1"/>
</dbReference>
<proteinExistence type="predicted"/>
<dbReference type="InterPro" id="IPR006597">
    <property type="entry name" value="Sel1-like"/>
</dbReference>
<gene>
    <name evidence="1" type="ORF">BGZ97_013262</name>
</gene>
<dbReference type="AlphaFoldDB" id="A0A9P6UKK2"/>
<evidence type="ECO:0008006" key="3">
    <source>
        <dbReference type="Google" id="ProtNLM"/>
    </source>
</evidence>
<dbReference type="EMBL" id="JAAAIN010000974">
    <property type="protein sequence ID" value="KAG0308777.1"/>
    <property type="molecule type" value="Genomic_DNA"/>
</dbReference>
<dbReference type="OrthoDB" id="2384430at2759"/>
<evidence type="ECO:0000313" key="1">
    <source>
        <dbReference type="EMBL" id="KAG0308777.1"/>
    </source>
</evidence>